<dbReference type="Proteomes" id="UP001397290">
    <property type="component" value="Unassembled WGS sequence"/>
</dbReference>
<accession>A0AAW0RRK4</accession>
<comment type="caution">
    <text evidence="1">The sequence shown here is derived from an EMBL/GenBank/DDBJ whole genome shotgun (WGS) entry which is preliminary data.</text>
</comment>
<name>A0AAW0RRK4_9HYPO</name>
<proteinExistence type="predicted"/>
<keyword evidence="2" id="KW-1185">Reference proteome</keyword>
<reference evidence="1 2" key="1">
    <citation type="submission" date="2020-02" db="EMBL/GenBank/DDBJ databases">
        <title>Comparative genomics of the hypocrealean fungal genus Beauvera.</title>
        <authorList>
            <person name="Showalter D.N."/>
            <person name="Bushley K.E."/>
            <person name="Rehner S.A."/>
        </authorList>
    </citation>
    <scope>NUCLEOTIDE SEQUENCE [LARGE SCALE GENOMIC DNA]</scope>
    <source>
        <strain evidence="1 2">ARSEF4384</strain>
    </source>
</reference>
<sequence>MHLKVTKKIYWVVCGPEGTETKALLEAEWNSVEGTFRERAEVKTIKSLDKTSFIFDDPEHSVVMVMEAGSIKLNSDLIALTSRLKAFAMEGGTVLYGGLIAPIISAKEFNSIFGEDGFNLGWEWLRYSGYANKSYDAKVKGVLNCIAEVYENNSLDLQFAKLPQEIDPFRPLVVAVQNSSHVLYRVEDHQDSRGIKYNAAVVMAPVGKGFVGFCGDRDNAAQTRQIMAAMASLPRKE</sequence>
<evidence type="ECO:0000313" key="2">
    <source>
        <dbReference type="Proteomes" id="UP001397290"/>
    </source>
</evidence>
<dbReference type="AlphaFoldDB" id="A0AAW0RRK4"/>
<dbReference type="EMBL" id="JAAHCF010000356">
    <property type="protein sequence ID" value="KAK8144755.1"/>
    <property type="molecule type" value="Genomic_DNA"/>
</dbReference>
<gene>
    <name evidence="1" type="ORF">G3M48_005386</name>
</gene>
<organism evidence="1 2">
    <name type="scientific">Beauveria asiatica</name>
    <dbReference type="NCBI Taxonomy" id="1069075"/>
    <lineage>
        <taxon>Eukaryota</taxon>
        <taxon>Fungi</taxon>
        <taxon>Dikarya</taxon>
        <taxon>Ascomycota</taxon>
        <taxon>Pezizomycotina</taxon>
        <taxon>Sordariomycetes</taxon>
        <taxon>Hypocreomycetidae</taxon>
        <taxon>Hypocreales</taxon>
        <taxon>Cordycipitaceae</taxon>
        <taxon>Beauveria</taxon>
    </lineage>
</organism>
<evidence type="ECO:0000313" key="1">
    <source>
        <dbReference type="EMBL" id="KAK8144755.1"/>
    </source>
</evidence>
<protein>
    <submittedName>
        <fullName evidence="1">Uncharacterized protein</fullName>
    </submittedName>
</protein>